<dbReference type="EMBL" id="LGCL01000033">
    <property type="protein sequence ID" value="KPL74126.1"/>
    <property type="molecule type" value="Genomic_DNA"/>
</dbReference>
<dbReference type="Proteomes" id="UP000050417">
    <property type="component" value="Unassembled WGS sequence"/>
</dbReference>
<protein>
    <recommendedName>
        <fullName evidence="3">Zinc-ribbon domain-containing protein</fullName>
    </recommendedName>
</protein>
<evidence type="ECO:0000313" key="4">
    <source>
        <dbReference type="EMBL" id="KPL74126.1"/>
    </source>
</evidence>
<feature type="compositionally biased region" description="Pro residues" evidence="1">
    <location>
        <begin position="86"/>
        <end position="105"/>
    </location>
</feature>
<keyword evidence="2" id="KW-0472">Membrane</keyword>
<feature type="region of interest" description="Disordered" evidence="1">
    <location>
        <begin position="29"/>
        <end position="106"/>
    </location>
</feature>
<evidence type="ECO:0000256" key="1">
    <source>
        <dbReference type="SAM" id="MobiDB-lite"/>
    </source>
</evidence>
<sequence>MTSDAQICAYCGAPLSPNARFCEACGQPVSGSAPSPFEAKPASAESWSRPDAEEFPIPPMPETDRWGSVASSPADNEPQRWGSPQPITPPAPPAAPQAPYIPPAKTPTGGSSFPWKGIIIAAVVLVGLSCLCVIGAAVLFMTQTGVNY</sequence>
<reference evidence="4 5" key="1">
    <citation type="submission" date="2015-07" db="EMBL/GenBank/DDBJ databases">
        <title>Genome sequence of Ornatilinea apprima DSM 23815.</title>
        <authorList>
            <person name="Hemp J."/>
            <person name="Ward L.M."/>
            <person name="Pace L.A."/>
            <person name="Fischer W.W."/>
        </authorList>
    </citation>
    <scope>NUCLEOTIDE SEQUENCE [LARGE SCALE GENOMIC DNA]</scope>
    <source>
        <strain evidence="4 5">P3M-1</strain>
    </source>
</reference>
<keyword evidence="2" id="KW-0812">Transmembrane</keyword>
<dbReference type="AlphaFoldDB" id="A0A0P6WZX6"/>
<gene>
    <name evidence="4" type="ORF">ADN00_14080</name>
</gene>
<dbReference type="Pfam" id="PF13240">
    <property type="entry name" value="Zn_Ribbon_1"/>
    <property type="match status" value="1"/>
</dbReference>
<feature type="transmembrane region" description="Helical" evidence="2">
    <location>
        <begin position="118"/>
        <end position="141"/>
    </location>
</feature>
<dbReference type="STRING" id="1134406.ADN00_14080"/>
<dbReference type="RefSeq" id="WP_075063665.1">
    <property type="nucleotide sequence ID" value="NZ_LGCL01000033.1"/>
</dbReference>
<comment type="caution">
    <text evidence="4">The sequence shown here is derived from an EMBL/GenBank/DDBJ whole genome shotgun (WGS) entry which is preliminary data.</text>
</comment>
<name>A0A0P6WZX6_9CHLR</name>
<accession>A0A0P6WZX6</accession>
<dbReference type="InterPro" id="IPR026870">
    <property type="entry name" value="Zinc_ribbon_dom"/>
</dbReference>
<dbReference type="OrthoDB" id="4625746at2"/>
<keyword evidence="2" id="KW-1133">Transmembrane helix</keyword>
<evidence type="ECO:0000259" key="3">
    <source>
        <dbReference type="Pfam" id="PF13240"/>
    </source>
</evidence>
<keyword evidence="5" id="KW-1185">Reference proteome</keyword>
<evidence type="ECO:0000313" key="5">
    <source>
        <dbReference type="Proteomes" id="UP000050417"/>
    </source>
</evidence>
<evidence type="ECO:0000256" key="2">
    <source>
        <dbReference type="SAM" id="Phobius"/>
    </source>
</evidence>
<feature type="domain" description="Zinc-ribbon" evidence="3">
    <location>
        <begin position="8"/>
        <end position="29"/>
    </location>
</feature>
<proteinExistence type="predicted"/>
<organism evidence="4 5">
    <name type="scientific">Ornatilinea apprima</name>
    <dbReference type="NCBI Taxonomy" id="1134406"/>
    <lineage>
        <taxon>Bacteria</taxon>
        <taxon>Bacillati</taxon>
        <taxon>Chloroflexota</taxon>
        <taxon>Anaerolineae</taxon>
        <taxon>Anaerolineales</taxon>
        <taxon>Anaerolineaceae</taxon>
        <taxon>Ornatilinea</taxon>
    </lineage>
</organism>